<gene>
    <name evidence="1" type="ORF">CFX0092_A2992</name>
</gene>
<reference evidence="1" key="1">
    <citation type="submission" date="2016-01" db="EMBL/GenBank/DDBJ databases">
        <authorList>
            <person name="Mcilroy J.S."/>
            <person name="Karst M S."/>
            <person name="Albertsen M."/>
        </authorList>
    </citation>
    <scope>NUCLEOTIDE SEQUENCE</scope>
    <source>
        <strain evidence="1">Cfx-K</strain>
    </source>
</reference>
<sequence length="53" mass="5904">MLGATENKEKFLLWLRKREADGKDIAKKSVAPADATAEWRAVMVWTDDGGRVA</sequence>
<proteinExistence type="predicted"/>
<evidence type="ECO:0000313" key="2">
    <source>
        <dbReference type="Proteomes" id="UP000215027"/>
    </source>
</evidence>
<organism evidence="1 2">
    <name type="scientific">Candidatus Promineifilum breve</name>
    <dbReference type="NCBI Taxonomy" id="1806508"/>
    <lineage>
        <taxon>Bacteria</taxon>
        <taxon>Bacillati</taxon>
        <taxon>Chloroflexota</taxon>
        <taxon>Ardenticatenia</taxon>
        <taxon>Candidatus Promineifilales</taxon>
        <taxon>Candidatus Promineifilaceae</taxon>
        <taxon>Candidatus Promineifilum</taxon>
    </lineage>
</organism>
<protein>
    <submittedName>
        <fullName evidence="1">Uncharacterized protein</fullName>
    </submittedName>
</protein>
<dbReference type="EMBL" id="LN890655">
    <property type="protein sequence ID" value="CUS04870.2"/>
    <property type="molecule type" value="Genomic_DNA"/>
</dbReference>
<keyword evidence="2" id="KW-1185">Reference proteome</keyword>
<evidence type="ECO:0000313" key="1">
    <source>
        <dbReference type="EMBL" id="CUS04870.2"/>
    </source>
</evidence>
<dbReference type="Proteomes" id="UP000215027">
    <property type="component" value="Chromosome I"/>
</dbReference>
<accession>A0A160T7K8</accession>
<dbReference type="AlphaFoldDB" id="A0A160T7K8"/>
<dbReference type="KEGG" id="pbf:CFX0092_A2992"/>
<name>A0A160T7K8_9CHLR</name>